<evidence type="ECO:0000256" key="9">
    <source>
        <dbReference type="ARBA" id="ARBA00023143"/>
    </source>
</evidence>
<evidence type="ECO:0000313" key="12">
    <source>
        <dbReference type="EMBL" id="SDL74045.1"/>
    </source>
</evidence>
<evidence type="ECO:0000256" key="3">
    <source>
        <dbReference type="ARBA" id="ARBA00011049"/>
    </source>
</evidence>
<organism evidence="12 13">
    <name type="scientific">Halarsenatibacter silvermanii</name>
    <dbReference type="NCBI Taxonomy" id="321763"/>
    <lineage>
        <taxon>Bacteria</taxon>
        <taxon>Bacillati</taxon>
        <taxon>Bacillota</taxon>
        <taxon>Clostridia</taxon>
        <taxon>Halanaerobiales</taxon>
        <taxon>Halarsenatibacteraceae</taxon>
        <taxon>Halarsenatibacter</taxon>
    </lineage>
</organism>
<dbReference type="InterPro" id="IPR036429">
    <property type="entry name" value="SpoA-like_sf"/>
</dbReference>
<dbReference type="EMBL" id="FNGO01000008">
    <property type="protein sequence ID" value="SDL74045.1"/>
    <property type="molecule type" value="Genomic_DNA"/>
</dbReference>
<keyword evidence="9" id="KW-0975">Bacterial flagellum</keyword>
<comment type="similarity">
    <text evidence="3">Belongs to the FliM family.</text>
</comment>
<dbReference type="STRING" id="321763.SAMN04488692_10879"/>
<keyword evidence="7" id="KW-0283">Flagellar rotation</keyword>
<reference evidence="12 13" key="1">
    <citation type="submission" date="2016-10" db="EMBL/GenBank/DDBJ databases">
        <authorList>
            <person name="de Groot N.N."/>
        </authorList>
    </citation>
    <scope>NUCLEOTIDE SEQUENCE [LARGE SCALE GENOMIC DNA]</scope>
    <source>
        <strain evidence="12 13">SLAS-1</strain>
    </source>
</reference>
<dbReference type="InterPro" id="IPR028976">
    <property type="entry name" value="CheC-like_sf"/>
</dbReference>
<dbReference type="PANTHER" id="PTHR30034:SF6">
    <property type="entry name" value="YOP PROTEINS TRANSLOCATION PROTEIN Q"/>
    <property type="match status" value="1"/>
</dbReference>
<evidence type="ECO:0000256" key="5">
    <source>
        <dbReference type="ARBA" id="ARBA00022475"/>
    </source>
</evidence>
<dbReference type="Proteomes" id="UP000199476">
    <property type="component" value="Unassembled WGS sequence"/>
</dbReference>
<dbReference type="InterPro" id="IPR001543">
    <property type="entry name" value="FliN-like_C"/>
</dbReference>
<evidence type="ECO:0000256" key="10">
    <source>
        <dbReference type="NCBIfam" id="TIGR01397"/>
    </source>
</evidence>
<evidence type="ECO:0000256" key="7">
    <source>
        <dbReference type="ARBA" id="ARBA00022779"/>
    </source>
</evidence>
<keyword evidence="12" id="KW-0282">Flagellum</keyword>
<dbReference type="GO" id="GO:0071978">
    <property type="term" value="P:bacterial-type flagellum-dependent swarming motility"/>
    <property type="evidence" value="ECO:0007669"/>
    <property type="project" value="TreeGrafter"/>
</dbReference>
<protein>
    <recommendedName>
        <fullName evidence="4 10">Flagellar motor switch protein FliM</fullName>
    </recommendedName>
</protein>
<keyword evidence="6" id="KW-0145">Chemotaxis</keyword>
<dbReference type="InterPro" id="IPR001689">
    <property type="entry name" value="Flag_FliM"/>
</dbReference>
<dbReference type="GO" id="GO:0003774">
    <property type="term" value="F:cytoskeletal motor activity"/>
    <property type="evidence" value="ECO:0007669"/>
    <property type="project" value="InterPro"/>
</dbReference>
<dbReference type="PANTHER" id="PTHR30034">
    <property type="entry name" value="FLAGELLAR MOTOR SWITCH PROTEIN FLIM"/>
    <property type="match status" value="1"/>
</dbReference>
<accession>A0A1G9MK80</accession>
<keyword evidence="13" id="KW-1185">Reference proteome</keyword>
<dbReference type="Pfam" id="PF01052">
    <property type="entry name" value="FliMN_C"/>
    <property type="match status" value="1"/>
</dbReference>
<dbReference type="CDD" id="cd17908">
    <property type="entry name" value="FliM"/>
    <property type="match status" value="1"/>
</dbReference>
<dbReference type="GO" id="GO:0005886">
    <property type="term" value="C:plasma membrane"/>
    <property type="evidence" value="ECO:0007669"/>
    <property type="project" value="UniProtKB-SubCell"/>
</dbReference>
<feature type="domain" description="Flagellar motor switch protein FliN-like C-terminal" evidence="11">
    <location>
        <begin position="254"/>
        <end position="324"/>
    </location>
</feature>
<evidence type="ECO:0000313" key="13">
    <source>
        <dbReference type="Proteomes" id="UP000199476"/>
    </source>
</evidence>
<dbReference type="PIRSF" id="PIRSF002888">
    <property type="entry name" value="FliM"/>
    <property type="match status" value="1"/>
</dbReference>
<evidence type="ECO:0000256" key="6">
    <source>
        <dbReference type="ARBA" id="ARBA00022500"/>
    </source>
</evidence>
<evidence type="ECO:0000256" key="1">
    <source>
        <dbReference type="ARBA" id="ARBA00004117"/>
    </source>
</evidence>
<evidence type="ECO:0000256" key="2">
    <source>
        <dbReference type="ARBA" id="ARBA00004202"/>
    </source>
</evidence>
<evidence type="ECO:0000256" key="4">
    <source>
        <dbReference type="ARBA" id="ARBA00021898"/>
    </source>
</evidence>
<dbReference type="Gene3D" id="3.40.1550.10">
    <property type="entry name" value="CheC-like"/>
    <property type="match status" value="1"/>
</dbReference>
<dbReference type="NCBIfam" id="TIGR01397">
    <property type="entry name" value="fliM_switch"/>
    <property type="match status" value="1"/>
</dbReference>
<dbReference type="SUPFAM" id="SSF101801">
    <property type="entry name" value="Surface presentation of antigens (SPOA)"/>
    <property type="match status" value="1"/>
</dbReference>
<keyword evidence="8" id="KW-0472">Membrane</keyword>
<dbReference type="Gene3D" id="2.30.330.10">
    <property type="entry name" value="SpoA-like"/>
    <property type="match status" value="1"/>
</dbReference>
<dbReference type="Pfam" id="PF02154">
    <property type="entry name" value="FliM"/>
    <property type="match status" value="1"/>
</dbReference>
<keyword evidence="12" id="KW-0969">Cilium</keyword>
<proteinExistence type="inferred from homology"/>
<dbReference type="SUPFAM" id="SSF103039">
    <property type="entry name" value="CheC-like"/>
    <property type="match status" value="1"/>
</dbReference>
<evidence type="ECO:0000259" key="11">
    <source>
        <dbReference type="Pfam" id="PF01052"/>
    </source>
</evidence>
<dbReference type="AlphaFoldDB" id="A0A1G9MK80"/>
<evidence type="ECO:0000256" key="8">
    <source>
        <dbReference type="ARBA" id="ARBA00023136"/>
    </source>
</evidence>
<sequence>MADADVLDQEEIDSLLSALDSGDVDVDEMKEEEEDAVKEYDFRRPDKLSKEQMRTLQMIHENMMRLLTTTLSTKLRTVVDFEVASIEQLSYEEFTRSLPEPTIIGISELDPLSGQFLLEINPDIGFAIIDRLFGGFGRPIEEGRSFTDIEETVLKKVLNWFLSTMPEAWENILDLNPRLRELESNPQFTQIVPSNDMTIIITFSARIGESEGLINICLPYIMLEPIVPQLSAQQWFASSREEQTARHLDKLKKRVRKAPLELQVELGSTELTVSDLLYLEKGDVVRMDKITDEMADVRIGSNIKYRGIIGTRHKHKALKIMEVVEQEEGDVDDE</sequence>
<dbReference type="GO" id="GO:0009425">
    <property type="term" value="C:bacterial-type flagellum basal body"/>
    <property type="evidence" value="ECO:0007669"/>
    <property type="project" value="UniProtKB-SubCell"/>
</dbReference>
<gene>
    <name evidence="12" type="ORF">SAMN04488692_10879</name>
</gene>
<keyword evidence="5" id="KW-1003">Cell membrane</keyword>
<dbReference type="OrthoDB" id="9806941at2"/>
<comment type="subcellular location">
    <subcellularLocation>
        <location evidence="1">Bacterial flagellum basal body</location>
    </subcellularLocation>
    <subcellularLocation>
        <location evidence="2">Cell membrane</location>
        <topology evidence="2">Peripheral membrane protein</topology>
    </subcellularLocation>
</comment>
<dbReference type="RefSeq" id="WP_089759622.1">
    <property type="nucleotide sequence ID" value="NZ_FNGO01000008.1"/>
</dbReference>
<dbReference type="GO" id="GO:0050918">
    <property type="term" value="P:positive chemotaxis"/>
    <property type="evidence" value="ECO:0007669"/>
    <property type="project" value="TreeGrafter"/>
</dbReference>
<keyword evidence="12" id="KW-0966">Cell projection</keyword>
<dbReference type="PRINTS" id="PR00955">
    <property type="entry name" value="FLGMOTORFLIM"/>
</dbReference>
<name>A0A1G9MK80_9FIRM</name>